<name>A0AAE0RS26_9BIVA</name>
<reference evidence="1" key="3">
    <citation type="submission" date="2023-05" db="EMBL/GenBank/DDBJ databases">
        <authorList>
            <person name="Smith C.H."/>
        </authorList>
    </citation>
    <scope>NUCLEOTIDE SEQUENCE</scope>
    <source>
        <strain evidence="1">CHS0354</strain>
        <tissue evidence="1">Mantle</tissue>
    </source>
</reference>
<gene>
    <name evidence="1" type="ORF">CHS0354_038577</name>
</gene>
<dbReference type="Proteomes" id="UP001195483">
    <property type="component" value="Unassembled WGS sequence"/>
</dbReference>
<comment type="caution">
    <text evidence="1">The sequence shown here is derived from an EMBL/GenBank/DDBJ whole genome shotgun (WGS) entry which is preliminary data.</text>
</comment>
<feature type="non-terminal residue" evidence="1">
    <location>
        <position position="1"/>
    </location>
</feature>
<dbReference type="AlphaFoldDB" id="A0AAE0RS26"/>
<evidence type="ECO:0000313" key="1">
    <source>
        <dbReference type="EMBL" id="KAK3578480.1"/>
    </source>
</evidence>
<keyword evidence="2" id="KW-1185">Reference proteome</keyword>
<proteinExistence type="predicted"/>
<evidence type="ECO:0000313" key="2">
    <source>
        <dbReference type="Proteomes" id="UP001195483"/>
    </source>
</evidence>
<protein>
    <submittedName>
        <fullName evidence="1">Uncharacterized protein</fullName>
    </submittedName>
</protein>
<sequence>IMCPHFDELRRVLKHYDVKGDPPRERQFLRTAEFDLTPVHLVIIKVNKLIKFHGLDIPNIEDLTEYEDIAI</sequence>
<accession>A0AAE0RS26</accession>
<reference evidence="1" key="2">
    <citation type="journal article" date="2021" name="Genome Biol. Evol.">
        <title>Developing a high-quality reference genome for a parasitic bivalve with doubly uniparental inheritance (Bivalvia: Unionida).</title>
        <authorList>
            <person name="Smith C.H."/>
        </authorList>
    </citation>
    <scope>NUCLEOTIDE SEQUENCE</scope>
    <source>
        <strain evidence="1">CHS0354</strain>
        <tissue evidence="1">Mantle</tissue>
    </source>
</reference>
<dbReference type="EMBL" id="JAEAOA010002241">
    <property type="protein sequence ID" value="KAK3578480.1"/>
    <property type="molecule type" value="Genomic_DNA"/>
</dbReference>
<organism evidence="1 2">
    <name type="scientific">Potamilus streckersoni</name>
    <dbReference type="NCBI Taxonomy" id="2493646"/>
    <lineage>
        <taxon>Eukaryota</taxon>
        <taxon>Metazoa</taxon>
        <taxon>Spiralia</taxon>
        <taxon>Lophotrochozoa</taxon>
        <taxon>Mollusca</taxon>
        <taxon>Bivalvia</taxon>
        <taxon>Autobranchia</taxon>
        <taxon>Heteroconchia</taxon>
        <taxon>Palaeoheterodonta</taxon>
        <taxon>Unionida</taxon>
        <taxon>Unionoidea</taxon>
        <taxon>Unionidae</taxon>
        <taxon>Ambleminae</taxon>
        <taxon>Lampsilini</taxon>
        <taxon>Potamilus</taxon>
    </lineage>
</organism>
<reference evidence="1" key="1">
    <citation type="journal article" date="2021" name="Genome Biol. Evol.">
        <title>A High-Quality Reference Genome for a Parasitic Bivalve with Doubly Uniparental Inheritance (Bivalvia: Unionida).</title>
        <authorList>
            <person name="Smith C.H."/>
        </authorList>
    </citation>
    <scope>NUCLEOTIDE SEQUENCE</scope>
    <source>
        <strain evidence="1">CHS0354</strain>
    </source>
</reference>